<dbReference type="InterPro" id="IPR021866">
    <property type="entry name" value="SpoIIAA-like"/>
</dbReference>
<name>A0ABY5QUC8_9HYPH</name>
<evidence type="ECO:0000313" key="2">
    <source>
        <dbReference type="Proteomes" id="UP001058098"/>
    </source>
</evidence>
<keyword evidence="2" id="KW-1185">Reference proteome</keyword>
<protein>
    <submittedName>
        <fullName evidence="1">STAS/SEC14 domain-containing protein</fullName>
    </submittedName>
</protein>
<dbReference type="EMBL" id="CP062229">
    <property type="protein sequence ID" value="UVC14336.1"/>
    <property type="molecule type" value="Genomic_DNA"/>
</dbReference>
<gene>
    <name evidence="1" type="ORF">IHQ72_27370</name>
</gene>
<evidence type="ECO:0000313" key="1">
    <source>
        <dbReference type="EMBL" id="UVC14336.1"/>
    </source>
</evidence>
<dbReference type="InterPro" id="IPR038396">
    <property type="entry name" value="SpoIIAA-like_sf"/>
</dbReference>
<proteinExistence type="predicted"/>
<dbReference type="SUPFAM" id="SSF52091">
    <property type="entry name" value="SpoIIaa-like"/>
    <property type="match status" value="1"/>
</dbReference>
<dbReference type="RefSeq" id="WP_258118533.1">
    <property type="nucleotide sequence ID" value="NZ_CP062229.1"/>
</dbReference>
<accession>A0ABY5QUC8</accession>
<dbReference type="Pfam" id="PF11964">
    <property type="entry name" value="SpoIIAA-like"/>
    <property type="match status" value="1"/>
</dbReference>
<organism evidence="1 2">
    <name type="scientific">Mesorhizobium onobrychidis</name>
    <dbReference type="NCBI Taxonomy" id="2775404"/>
    <lineage>
        <taxon>Bacteria</taxon>
        <taxon>Pseudomonadati</taxon>
        <taxon>Pseudomonadota</taxon>
        <taxon>Alphaproteobacteria</taxon>
        <taxon>Hyphomicrobiales</taxon>
        <taxon>Phyllobacteriaceae</taxon>
        <taxon>Mesorhizobium</taxon>
    </lineage>
</organism>
<dbReference type="Gene3D" id="3.40.50.10600">
    <property type="entry name" value="SpoIIaa-like domains"/>
    <property type="match status" value="1"/>
</dbReference>
<dbReference type="InterPro" id="IPR036513">
    <property type="entry name" value="STAS_dom_sf"/>
</dbReference>
<sequence>MFGITLKADPKEEKVIEVISAPENVAAFRIAGTVTAEDYDKVIPAIEEKLSEHEEIGILADLTDLEDMTGDALRRDLQYGLSKLGEFHRFQRAAVVSEKQWIKAATEMTGALFPQIEARVFPAGEKTQALEWVAGVQ</sequence>
<dbReference type="Proteomes" id="UP001058098">
    <property type="component" value="Chromosome"/>
</dbReference>
<reference evidence="1" key="1">
    <citation type="submission" date="2020-09" db="EMBL/GenBank/DDBJ databases">
        <title>Rhizobia associated with sainfoin plants.</title>
        <authorList>
            <person name="Asharfi S."/>
            <person name="Kuzmanovic N."/>
            <person name="Bunk B."/>
            <person name="Sproeer C."/>
            <person name="Becker M."/>
            <person name="Thuenen T."/>
        </authorList>
    </citation>
    <scope>NUCLEOTIDE SEQUENCE</scope>
    <source>
        <strain evidence="1">OM4</strain>
    </source>
</reference>